<evidence type="ECO:0000256" key="10">
    <source>
        <dbReference type="ARBA" id="ARBA00023235"/>
    </source>
</evidence>
<evidence type="ECO:0000313" key="19">
    <source>
        <dbReference type="EMBL" id="SHH63549.1"/>
    </source>
</evidence>
<evidence type="ECO:0000256" key="8">
    <source>
        <dbReference type="ARBA" id="ARBA00022723"/>
    </source>
</evidence>
<evidence type="ECO:0000313" key="20">
    <source>
        <dbReference type="Proteomes" id="UP000183967"/>
    </source>
</evidence>
<feature type="domain" description="Alpha-D-phosphohexomutase alpha/beta/alpha" evidence="16">
    <location>
        <begin position="45"/>
        <end position="185"/>
    </location>
</feature>
<feature type="domain" description="Alpha-D-phosphohexomutase alpha/beta/alpha" evidence="18">
    <location>
        <begin position="325"/>
        <end position="451"/>
    </location>
</feature>
<evidence type="ECO:0000256" key="3">
    <source>
        <dbReference type="ARBA" id="ARBA00005164"/>
    </source>
</evidence>
<dbReference type="InterPro" id="IPR005845">
    <property type="entry name" value="A-D-PHexomutase_a/b/a-II"/>
</dbReference>
<evidence type="ECO:0000256" key="14">
    <source>
        <dbReference type="RuleBase" id="RU004326"/>
    </source>
</evidence>
<dbReference type="InterPro" id="IPR016066">
    <property type="entry name" value="A-D-PHexomutase_CS"/>
</dbReference>
<dbReference type="PANTHER" id="PTHR45745:SF1">
    <property type="entry name" value="PHOSPHOGLUCOMUTASE 2B-RELATED"/>
    <property type="match status" value="1"/>
</dbReference>
<evidence type="ECO:0000256" key="4">
    <source>
        <dbReference type="ARBA" id="ARBA00005189"/>
    </source>
</evidence>
<protein>
    <recommendedName>
        <fullName evidence="11">Phosphoglucomutase</fullName>
        <ecNumber evidence="6">5.4.2.2</ecNumber>
    </recommendedName>
    <alternativeName>
        <fullName evidence="13">Alpha-phosphoglucomutase</fullName>
    </alternativeName>
    <alternativeName>
        <fullName evidence="12">Glucose phosphomutase</fullName>
    </alternativeName>
</protein>
<name>A0A1M5UKP6_9FIRM</name>
<comment type="similarity">
    <text evidence="5 14">Belongs to the phosphohexose mutase family.</text>
</comment>
<evidence type="ECO:0000256" key="5">
    <source>
        <dbReference type="ARBA" id="ARBA00010231"/>
    </source>
</evidence>
<dbReference type="AlphaFoldDB" id="A0A1M5UKP6"/>
<dbReference type="GO" id="GO:0005975">
    <property type="term" value="P:carbohydrate metabolic process"/>
    <property type="evidence" value="ECO:0007669"/>
    <property type="project" value="InterPro"/>
</dbReference>
<keyword evidence="10" id="KW-0413">Isomerase</keyword>
<dbReference type="SUPFAM" id="SSF55957">
    <property type="entry name" value="Phosphoglucomutase, C-terminal domain"/>
    <property type="match status" value="1"/>
</dbReference>
<evidence type="ECO:0000259" key="18">
    <source>
        <dbReference type="Pfam" id="PF02880"/>
    </source>
</evidence>
<dbReference type="PRINTS" id="PR00509">
    <property type="entry name" value="PGMPMM"/>
</dbReference>
<comment type="cofactor">
    <cofactor evidence="2">
        <name>Mg(2+)</name>
        <dbReference type="ChEBI" id="CHEBI:18420"/>
    </cofactor>
</comment>
<evidence type="ECO:0000259" key="17">
    <source>
        <dbReference type="Pfam" id="PF02879"/>
    </source>
</evidence>
<accession>A0A1M5UKP6</accession>
<dbReference type="InterPro" id="IPR005844">
    <property type="entry name" value="A-D-PHexomutase_a/b/a-I"/>
</dbReference>
<evidence type="ECO:0000256" key="11">
    <source>
        <dbReference type="ARBA" id="ARBA00039995"/>
    </source>
</evidence>
<dbReference type="InterPro" id="IPR005846">
    <property type="entry name" value="A-D-PHexomutase_a/b/a-III"/>
</dbReference>
<feature type="domain" description="Alpha-D-phosphohexomutase C-terminal" evidence="15">
    <location>
        <begin position="518"/>
        <end position="556"/>
    </location>
</feature>
<proteinExistence type="inferred from homology"/>
<comment type="catalytic activity">
    <reaction evidence="1">
        <text>alpha-D-glucose 1-phosphate = alpha-D-glucose 6-phosphate</text>
        <dbReference type="Rhea" id="RHEA:23536"/>
        <dbReference type="ChEBI" id="CHEBI:58225"/>
        <dbReference type="ChEBI" id="CHEBI:58601"/>
        <dbReference type="EC" id="5.4.2.2"/>
    </reaction>
</comment>
<dbReference type="Pfam" id="PF00408">
    <property type="entry name" value="PGM_PMM_IV"/>
    <property type="match status" value="1"/>
</dbReference>
<dbReference type="Gene3D" id="3.30.310.50">
    <property type="entry name" value="Alpha-D-phosphohexomutase, C-terminal domain"/>
    <property type="match status" value="1"/>
</dbReference>
<dbReference type="PANTHER" id="PTHR45745">
    <property type="entry name" value="PHOSPHOMANNOMUTASE 45A"/>
    <property type="match status" value="1"/>
</dbReference>
<reference evidence="20" key="1">
    <citation type="submission" date="2016-11" db="EMBL/GenBank/DDBJ databases">
        <authorList>
            <person name="Varghese N."/>
            <person name="Submissions S."/>
        </authorList>
    </citation>
    <scope>NUCLEOTIDE SEQUENCE [LARGE SCALE GENOMIC DNA]</scope>
    <source>
        <strain evidence="20">DSM 13643</strain>
    </source>
</reference>
<dbReference type="Pfam" id="PF02879">
    <property type="entry name" value="PGM_PMM_II"/>
    <property type="match status" value="1"/>
</dbReference>
<evidence type="ECO:0000259" key="15">
    <source>
        <dbReference type="Pfam" id="PF00408"/>
    </source>
</evidence>
<evidence type="ECO:0000256" key="6">
    <source>
        <dbReference type="ARBA" id="ARBA00012728"/>
    </source>
</evidence>
<evidence type="ECO:0000256" key="13">
    <source>
        <dbReference type="ARBA" id="ARBA00041467"/>
    </source>
</evidence>
<evidence type="ECO:0000256" key="1">
    <source>
        <dbReference type="ARBA" id="ARBA00000443"/>
    </source>
</evidence>
<dbReference type="EMBL" id="FQXO01000036">
    <property type="protein sequence ID" value="SHH63549.1"/>
    <property type="molecule type" value="Genomic_DNA"/>
</dbReference>
<dbReference type="Proteomes" id="UP000183967">
    <property type="component" value="Unassembled WGS sequence"/>
</dbReference>
<dbReference type="SUPFAM" id="SSF53738">
    <property type="entry name" value="Phosphoglucomutase, first 3 domains"/>
    <property type="match status" value="3"/>
</dbReference>
<evidence type="ECO:0000256" key="12">
    <source>
        <dbReference type="ARBA" id="ARBA00041398"/>
    </source>
</evidence>
<dbReference type="Pfam" id="PF02880">
    <property type="entry name" value="PGM_PMM_III"/>
    <property type="match status" value="1"/>
</dbReference>
<evidence type="ECO:0000256" key="2">
    <source>
        <dbReference type="ARBA" id="ARBA00001946"/>
    </source>
</evidence>
<dbReference type="InterPro" id="IPR036900">
    <property type="entry name" value="A-D-PHexomutase_C_sf"/>
</dbReference>
<dbReference type="SMR" id="A0A1M5UKP6"/>
<comment type="pathway">
    <text evidence="4">Lipid metabolism.</text>
</comment>
<dbReference type="Gene3D" id="3.40.120.10">
    <property type="entry name" value="Alpha-D-Glucose-1,6-Bisphosphate, subunit A, domain 3"/>
    <property type="match status" value="3"/>
</dbReference>
<dbReference type="InterPro" id="IPR005843">
    <property type="entry name" value="A-D-PHexomutase_C"/>
</dbReference>
<keyword evidence="20" id="KW-1185">Reference proteome</keyword>
<comment type="pathway">
    <text evidence="3">Glycolipid metabolism; diglucosyl-diacylglycerol biosynthesis.</text>
</comment>
<dbReference type="EC" id="5.4.2.2" evidence="6"/>
<dbReference type="InterPro" id="IPR016055">
    <property type="entry name" value="A-D-PHexomutase_a/b/a-I/II/III"/>
</dbReference>
<organism evidence="19 20">
    <name type="scientific">Caloranaerobacter azorensis DSM 13643</name>
    <dbReference type="NCBI Taxonomy" id="1121264"/>
    <lineage>
        <taxon>Bacteria</taxon>
        <taxon>Bacillati</taxon>
        <taxon>Bacillota</taxon>
        <taxon>Tissierellia</taxon>
        <taxon>Tissierellales</taxon>
        <taxon>Thermohalobacteraceae</taxon>
        <taxon>Caloranaerobacter</taxon>
    </lineage>
</organism>
<evidence type="ECO:0000256" key="9">
    <source>
        <dbReference type="ARBA" id="ARBA00022842"/>
    </source>
</evidence>
<keyword evidence="7" id="KW-0597">Phosphoprotein</keyword>
<dbReference type="GO" id="GO:0004614">
    <property type="term" value="F:phosphoglucomutase activity"/>
    <property type="evidence" value="ECO:0007669"/>
    <property type="project" value="UniProtKB-EC"/>
</dbReference>
<keyword evidence="8 14" id="KW-0479">Metal-binding</keyword>
<dbReference type="GO" id="GO:0008973">
    <property type="term" value="F:phosphopentomutase activity"/>
    <property type="evidence" value="ECO:0007669"/>
    <property type="project" value="TreeGrafter"/>
</dbReference>
<dbReference type="GO" id="GO:0006166">
    <property type="term" value="P:purine ribonucleoside salvage"/>
    <property type="evidence" value="ECO:0007669"/>
    <property type="project" value="TreeGrafter"/>
</dbReference>
<dbReference type="CDD" id="cd05799">
    <property type="entry name" value="PGM2"/>
    <property type="match status" value="1"/>
</dbReference>
<dbReference type="InterPro" id="IPR005841">
    <property type="entry name" value="Alpha-D-phosphohexomutase_SF"/>
</dbReference>
<evidence type="ECO:0000256" key="7">
    <source>
        <dbReference type="ARBA" id="ARBA00022553"/>
    </source>
</evidence>
<sequence length="577" mass="65532">MKMNFMGKYEFWLNSEHFDKETKDELLSIKDNAEEIEDRFYKDLEFGTGGLRGKIGAGTNRINKYTVSKATQGLANFIIENGSEYIKRGVVIAHDSRHKSREFSETAALVLAANGIKAYLFEDLRPTPELSFAVRYLKASAGIVITASHNPPEYNGYKVYWEDGGQVVPSLADKIIEKVNEVSEYSMVKIISKEEALNNGLLEIIGEKIDKEYIDKVKDLSVRDDIDKSIRIVYTPLHGTGNMPVRRVLKELGYINVFVVESQEQPDPNFSTVEYPNPEEPNAFKLAIELAEKVDSDIILGTDPDCDRVGVVVKNKEGEYKVLSGNQTGALLLDYILSSMTEKGLLPENSVMVKTIVTSELGRVIAKHYDVETIDTLTGFKFIGEKIKQFEEDGDKNFIFGYEESFGYLTGSFVRDKDAVIASMLICEMAAYYKSKGMTLYEALIKLYEKYGYYIENLHSIKLEGIEGKRKIDDVMENFRNNYPKEIGKLNLKIFNDYKVSKSFNFDKDSSEDILLPKSNVLKFIFDDESWYALRPSGTEPKLKIYFSANGRDKAEAENKIKSIKEEVLSKIEDILR</sequence>
<keyword evidence="9 14" id="KW-0460">Magnesium</keyword>
<feature type="domain" description="Alpha-D-phosphohexomutase alpha/beta/alpha" evidence="17">
    <location>
        <begin position="211"/>
        <end position="315"/>
    </location>
</feature>
<evidence type="ECO:0000259" key="16">
    <source>
        <dbReference type="Pfam" id="PF02878"/>
    </source>
</evidence>
<dbReference type="Pfam" id="PF02878">
    <property type="entry name" value="PGM_PMM_I"/>
    <property type="match status" value="1"/>
</dbReference>
<dbReference type="PROSITE" id="PS00710">
    <property type="entry name" value="PGM_PMM"/>
    <property type="match status" value="1"/>
</dbReference>
<gene>
    <name evidence="19" type="ORF">SAMN02745135_01472</name>
</gene>
<dbReference type="GO" id="GO:0000287">
    <property type="term" value="F:magnesium ion binding"/>
    <property type="evidence" value="ECO:0007669"/>
    <property type="project" value="InterPro"/>
</dbReference>